<proteinExistence type="predicted"/>
<organism evidence="1 2">
    <name type="scientific">Araneus ventricosus</name>
    <name type="common">Orbweaver spider</name>
    <name type="synonym">Epeira ventricosa</name>
    <dbReference type="NCBI Taxonomy" id="182803"/>
    <lineage>
        <taxon>Eukaryota</taxon>
        <taxon>Metazoa</taxon>
        <taxon>Ecdysozoa</taxon>
        <taxon>Arthropoda</taxon>
        <taxon>Chelicerata</taxon>
        <taxon>Arachnida</taxon>
        <taxon>Araneae</taxon>
        <taxon>Araneomorphae</taxon>
        <taxon>Entelegynae</taxon>
        <taxon>Araneoidea</taxon>
        <taxon>Araneidae</taxon>
        <taxon>Araneus</taxon>
    </lineage>
</organism>
<accession>A0A4Y2HLJ4</accession>
<evidence type="ECO:0000313" key="2">
    <source>
        <dbReference type="Proteomes" id="UP000499080"/>
    </source>
</evidence>
<keyword evidence="2" id="KW-1185">Reference proteome</keyword>
<evidence type="ECO:0008006" key="3">
    <source>
        <dbReference type="Google" id="ProtNLM"/>
    </source>
</evidence>
<reference evidence="1 2" key="1">
    <citation type="journal article" date="2019" name="Sci. Rep.">
        <title>Orb-weaving spider Araneus ventricosus genome elucidates the spidroin gene catalogue.</title>
        <authorList>
            <person name="Kono N."/>
            <person name="Nakamura H."/>
            <person name="Ohtoshi R."/>
            <person name="Moran D.A.P."/>
            <person name="Shinohara A."/>
            <person name="Yoshida Y."/>
            <person name="Fujiwara M."/>
            <person name="Mori M."/>
            <person name="Tomita M."/>
            <person name="Arakawa K."/>
        </authorList>
    </citation>
    <scope>NUCLEOTIDE SEQUENCE [LARGE SCALE GENOMIC DNA]</scope>
</reference>
<dbReference type="PANTHER" id="PTHR46585">
    <property type="entry name" value="INTEGRASE CORE DOMAIN CONTAINING PROTEIN"/>
    <property type="match status" value="1"/>
</dbReference>
<comment type="caution">
    <text evidence="1">The sequence shown here is derived from an EMBL/GenBank/DDBJ whole genome shotgun (WGS) entry which is preliminary data.</text>
</comment>
<dbReference type="Proteomes" id="UP000499080">
    <property type="component" value="Unassembled WGS sequence"/>
</dbReference>
<name>A0A4Y2HLJ4_ARAVE</name>
<dbReference type="PANTHER" id="PTHR46585:SF1">
    <property type="entry name" value="CHROMO DOMAIN-CONTAINING PROTEIN"/>
    <property type="match status" value="1"/>
</dbReference>
<protein>
    <recommendedName>
        <fullName evidence="3">Chromo domain-containing protein</fullName>
    </recommendedName>
</protein>
<gene>
    <name evidence="1" type="ORF">AVEN_169775_1</name>
</gene>
<sequence>MEPSFVNIDNQTKVWHNLYGDISKQKSEKPSFKVDDTVRINRWKGRFEKGYENNWSREIFTVHQIIPRIPIVYKLQDLNNNVIKGTFYETEMQKVVDSGYYPLEKVIRKGKEMEK</sequence>
<dbReference type="OrthoDB" id="6430740at2759"/>
<dbReference type="EMBL" id="BGPR01002007">
    <property type="protein sequence ID" value="GBM66108.1"/>
    <property type="molecule type" value="Genomic_DNA"/>
</dbReference>
<evidence type="ECO:0000313" key="1">
    <source>
        <dbReference type="EMBL" id="GBM66108.1"/>
    </source>
</evidence>
<dbReference type="AlphaFoldDB" id="A0A4Y2HLJ4"/>